<dbReference type="Pfam" id="PF00892">
    <property type="entry name" value="EamA"/>
    <property type="match status" value="2"/>
</dbReference>
<dbReference type="eggNOG" id="COG0697">
    <property type="taxonomic scope" value="Bacteria"/>
</dbReference>
<dbReference type="Proteomes" id="UP000001784">
    <property type="component" value="Chromosome"/>
</dbReference>
<dbReference type="InterPro" id="IPR037185">
    <property type="entry name" value="EmrE-like"/>
</dbReference>
<evidence type="ECO:0000259" key="2">
    <source>
        <dbReference type="Pfam" id="PF00892"/>
    </source>
</evidence>
<dbReference type="OrthoDB" id="9790852at2"/>
<evidence type="ECO:0000256" key="1">
    <source>
        <dbReference type="SAM" id="Phobius"/>
    </source>
</evidence>
<keyword evidence="1" id="KW-0472">Membrane</keyword>
<feature type="domain" description="EamA" evidence="2">
    <location>
        <begin position="159"/>
        <end position="292"/>
    </location>
</feature>
<feature type="transmembrane region" description="Helical" evidence="1">
    <location>
        <begin position="131"/>
        <end position="151"/>
    </location>
</feature>
<dbReference type="InParanoid" id="A0LPF6"/>
<feature type="transmembrane region" description="Helical" evidence="1">
    <location>
        <begin position="73"/>
        <end position="93"/>
    </location>
</feature>
<dbReference type="AlphaFoldDB" id="A0LPF6"/>
<proteinExistence type="predicted"/>
<evidence type="ECO:0000313" key="3">
    <source>
        <dbReference type="EMBL" id="ABK19308.1"/>
    </source>
</evidence>
<dbReference type="PROSITE" id="PS51257">
    <property type="entry name" value="PROKAR_LIPOPROTEIN"/>
    <property type="match status" value="1"/>
</dbReference>
<dbReference type="Gene3D" id="1.10.3730.20">
    <property type="match status" value="1"/>
</dbReference>
<dbReference type="KEGG" id="sfu:Sfum_3638"/>
<keyword evidence="4" id="KW-1185">Reference proteome</keyword>
<keyword evidence="1" id="KW-0812">Transmembrane</keyword>
<feature type="transmembrane region" description="Helical" evidence="1">
    <location>
        <begin position="41"/>
        <end position="61"/>
    </location>
</feature>
<dbReference type="EMBL" id="CP000478">
    <property type="protein sequence ID" value="ABK19308.1"/>
    <property type="molecule type" value="Genomic_DNA"/>
</dbReference>
<evidence type="ECO:0000313" key="4">
    <source>
        <dbReference type="Proteomes" id="UP000001784"/>
    </source>
</evidence>
<sequence length="305" mass="32115">MKETVFVRPPAPHILWTLLLVGILAISCASIFIRLAEAPPLAIAAYRVGIAALIIAPYTLYKRPRADDRWNSRRLLQAILAGVFLALHFAFWIKSLQMTSVASAATLCNTTPLFTALYARLFLGERLPARATAGILVAVGGGVLLAGTDFLLTAEALQGDLLAVCGAMAATGYLLAGSALRPWLSLPAYTLAVYGIAALVLLAWSVASGTTLSGFPAQTYLYLVLLAVIPQLIGHTTFNWALRFLSPTSVAILVLGEPAGATLLAWLFLGESPTLLKSAGLMTLGAGIVLSSLSMPSRENADPAA</sequence>
<dbReference type="PANTHER" id="PTHR22911:SF76">
    <property type="entry name" value="EAMA DOMAIN-CONTAINING PROTEIN"/>
    <property type="match status" value="1"/>
</dbReference>
<dbReference type="GO" id="GO:0016020">
    <property type="term" value="C:membrane"/>
    <property type="evidence" value="ECO:0007669"/>
    <property type="project" value="InterPro"/>
</dbReference>
<organism evidence="3 4">
    <name type="scientific">Syntrophobacter fumaroxidans (strain DSM 10017 / MPOB)</name>
    <dbReference type="NCBI Taxonomy" id="335543"/>
    <lineage>
        <taxon>Bacteria</taxon>
        <taxon>Pseudomonadati</taxon>
        <taxon>Thermodesulfobacteriota</taxon>
        <taxon>Syntrophobacteria</taxon>
        <taxon>Syntrophobacterales</taxon>
        <taxon>Syntrophobacteraceae</taxon>
        <taxon>Syntrophobacter</taxon>
    </lineage>
</organism>
<feature type="transmembrane region" description="Helical" evidence="1">
    <location>
        <begin position="219"/>
        <end position="238"/>
    </location>
</feature>
<protein>
    <recommendedName>
        <fullName evidence="2">EamA domain-containing protein</fullName>
    </recommendedName>
</protein>
<dbReference type="PANTHER" id="PTHR22911">
    <property type="entry name" value="ACYL-MALONYL CONDENSING ENZYME-RELATED"/>
    <property type="match status" value="1"/>
</dbReference>
<feature type="domain" description="EamA" evidence="2">
    <location>
        <begin position="15"/>
        <end position="145"/>
    </location>
</feature>
<reference evidence="3 4" key="1">
    <citation type="submission" date="2006-10" db="EMBL/GenBank/DDBJ databases">
        <title>Complete sequence of Syntrophobacter fumaroxidans MPOB.</title>
        <authorList>
            <consortium name="US DOE Joint Genome Institute"/>
            <person name="Copeland A."/>
            <person name="Lucas S."/>
            <person name="Lapidus A."/>
            <person name="Barry K."/>
            <person name="Detter J.C."/>
            <person name="Glavina del Rio T."/>
            <person name="Hammon N."/>
            <person name="Israni S."/>
            <person name="Pitluck S."/>
            <person name="Goltsman E.G."/>
            <person name="Martinez M."/>
            <person name="Schmutz J."/>
            <person name="Larimer F."/>
            <person name="Land M."/>
            <person name="Hauser L."/>
            <person name="Kyrpides N."/>
            <person name="Kim E."/>
            <person name="Boone D.R."/>
            <person name="Brockman F."/>
            <person name="Culley D."/>
            <person name="Ferry J."/>
            <person name="Gunsalus R."/>
            <person name="McInerney M.J."/>
            <person name="Morrison M."/>
            <person name="Plugge C."/>
            <person name="Rohlin L."/>
            <person name="Scholten J."/>
            <person name="Sieber J."/>
            <person name="Stams A.J.M."/>
            <person name="Worm P."/>
            <person name="Henstra A.M."/>
            <person name="Richardson P."/>
        </authorList>
    </citation>
    <scope>NUCLEOTIDE SEQUENCE [LARGE SCALE GENOMIC DNA]</scope>
    <source>
        <strain evidence="4">DSM 10017 / MPOB</strain>
    </source>
</reference>
<dbReference type="HOGENOM" id="CLU_033863_0_2_7"/>
<feature type="transmembrane region" description="Helical" evidence="1">
    <location>
        <begin position="157"/>
        <end position="176"/>
    </location>
</feature>
<dbReference type="SUPFAM" id="SSF103481">
    <property type="entry name" value="Multidrug resistance efflux transporter EmrE"/>
    <property type="match status" value="2"/>
</dbReference>
<keyword evidence="1" id="KW-1133">Transmembrane helix</keyword>
<feature type="transmembrane region" description="Helical" evidence="1">
    <location>
        <begin position="188"/>
        <end position="207"/>
    </location>
</feature>
<accession>A0LPF6</accession>
<dbReference type="InterPro" id="IPR000620">
    <property type="entry name" value="EamA_dom"/>
</dbReference>
<dbReference type="STRING" id="335543.Sfum_3638"/>
<feature type="transmembrane region" description="Helical" evidence="1">
    <location>
        <begin position="99"/>
        <end position="119"/>
    </location>
</feature>
<feature type="transmembrane region" description="Helical" evidence="1">
    <location>
        <begin position="250"/>
        <end position="269"/>
    </location>
</feature>
<feature type="transmembrane region" description="Helical" evidence="1">
    <location>
        <begin position="12"/>
        <end position="35"/>
    </location>
</feature>
<name>A0LPF6_SYNFM</name>
<gene>
    <name evidence="3" type="ordered locus">Sfum_3638</name>
</gene>
<dbReference type="RefSeq" id="WP_011700433.1">
    <property type="nucleotide sequence ID" value="NC_008554.1"/>
</dbReference>